<dbReference type="GO" id="GO:0007030">
    <property type="term" value="P:Golgi organization"/>
    <property type="evidence" value="ECO:0007669"/>
    <property type="project" value="TreeGrafter"/>
</dbReference>
<feature type="compositionally biased region" description="Basic and acidic residues" evidence="1">
    <location>
        <begin position="9"/>
        <end position="18"/>
    </location>
</feature>
<dbReference type="PANTHER" id="PTHR13302">
    <property type="entry name" value="CONSERVED OLIGOMERIC GOLGI COMPLEX COMPONENT 3"/>
    <property type="match status" value="1"/>
</dbReference>
<dbReference type="GO" id="GO:0005801">
    <property type="term" value="C:cis-Golgi network"/>
    <property type="evidence" value="ECO:0007669"/>
    <property type="project" value="InterPro"/>
</dbReference>
<dbReference type="InterPro" id="IPR048685">
    <property type="entry name" value="COG3_C"/>
</dbReference>
<dbReference type="GO" id="GO:0016020">
    <property type="term" value="C:membrane"/>
    <property type="evidence" value="ECO:0007669"/>
    <property type="project" value="InterPro"/>
</dbReference>
<dbReference type="EMBL" id="UZAL01037400">
    <property type="protein sequence ID" value="VDP71776.1"/>
    <property type="molecule type" value="Genomic_DNA"/>
</dbReference>
<dbReference type="InterPro" id="IPR007265">
    <property type="entry name" value="COG_su3"/>
</dbReference>
<protein>
    <submittedName>
        <fullName evidence="2">Uncharacterized protein</fullName>
    </submittedName>
</protein>
<dbReference type="PANTHER" id="PTHR13302:SF8">
    <property type="entry name" value="CONSERVED OLIGOMERIC GOLGI COMPLEX SUBUNIT 3"/>
    <property type="match status" value="1"/>
</dbReference>
<evidence type="ECO:0000313" key="2">
    <source>
        <dbReference type="EMBL" id="VDP71776.1"/>
    </source>
</evidence>
<dbReference type="GO" id="GO:0017119">
    <property type="term" value="C:Golgi transport complex"/>
    <property type="evidence" value="ECO:0007669"/>
    <property type="project" value="TreeGrafter"/>
</dbReference>
<reference evidence="2 3" key="1">
    <citation type="submission" date="2018-11" db="EMBL/GenBank/DDBJ databases">
        <authorList>
            <consortium name="Pathogen Informatics"/>
        </authorList>
    </citation>
    <scope>NUCLEOTIDE SEQUENCE [LARGE SCALE GENOMIC DNA]</scope>
    <source>
        <strain>Denwood</strain>
        <strain evidence="3">Zambia</strain>
    </source>
</reference>
<evidence type="ECO:0000313" key="3">
    <source>
        <dbReference type="Proteomes" id="UP000269396"/>
    </source>
</evidence>
<dbReference type="GO" id="GO:0006886">
    <property type="term" value="P:intracellular protein transport"/>
    <property type="evidence" value="ECO:0007669"/>
    <property type="project" value="InterPro"/>
</dbReference>
<keyword evidence="3" id="KW-1185">Reference proteome</keyword>
<name>A0A183PQF1_9TREM</name>
<evidence type="ECO:0000256" key="1">
    <source>
        <dbReference type="SAM" id="MobiDB-lite"/>
    </source>
</evidence>
<organism evidence="2 3">
    <name type="scientific">Schistosoma mattheei</name>
    <dbReference type="NCBI Taxonomy" id="31246"/>
    <lineage>
        <taxon>Eukaryota</taxon>
        <taxon>Metazoa</taxon>
        <taxon>Spiralia</taxon>
        <taxon>Lophotrochozoa</taxon>
        <taxon>Platyhelminthes</taxon>
        <taxon>Trematoda</taxon>
        <taxon>Digenea</taxon>
        <taxon>Strigeidida</taxon>
        <taxon>Schistosomatoidea</taxon>
        <taxon>Schistosomatidae</taxon>
        <taxon>Schistosoma</taxon>
    </lineage>
</organism>
<dbReference type="AlphaFoldDB" id="A0A183PQF1"/>
<proteinExistence type="predicted"/>
<dbReference type="Pfam" id="PF20671">
    <property type="entry name" value="COG3_C"/>
    <property type="match status" value="1"/>
</dbReference>
<gene>
    <name evidence="2" type="ORF">SMTD_LOCUS16586</name>
</gene>
<sequence length="327" mass="36787">MPIDSNNSPDKEKEHENSEAIVSESDSPESNLQNKSTTSDLAIQPGPNMSLAPADLHGMWYPTVRRTLVCLSKLNRCLDADSFRGLAQECVSMCVQSLVKASDSISLRRTTIDGQLFLIKHLLILREQMVPFGIEFLVKETSLDFSPYKNVARSIWEQKGTGLFSLNKENALLRFLLETPNAIDIELDSRRQLDSQLKYTCELLIEQQAHSILAAPGARLADQPFANPSYIKEIVSNAHRSLCIALGRSSSSNHPDTVKHHTVPNLRNCLHIYLANPDTENILLRRIQSGIISQWRSMYQLVTDNYNDEDRIIIGCPTESQVNHSFI</sequence>
<accession>A0A183PQF1</accession>
<dbReference type="GO" id="GO:0006891">
    <property type="term" value="P:intra-Golgi vesicle-mediated transport"/>
    <property type="evidence" value="ECO:0007669"/>
    <property type="project" value="TreeGrafter"/>
</dbReference>
<feature type="compositionally biased region" description="Polar residues" evidence="1">
    <location>
        <begin position="24"/>
        <end position="41"/>
    </location>
</feature>
<dbReference type="Proteomes" id="UP000269396">
    <property type="component" value="Unassembled WGS sequence"/>
</dbReference>
<dbReference type="STRING" id="31246.A0A183PQF1"/>
<feature type="region of interest" description="Disordered" evidence="1">
    <location>
        <begin position="1"/>
        <end position="46"/>
    </location>
</feature>